<name>A0ABY3YKH8_9FLAO</name>
<dbReference type="Pfam" id="PF00550">
    <property type="entry name" value="PP-binding"/>
    <property type="match status" value="1"/>
</dbReference>
<protein>
    <submittedName>
        <fullName evidence="2">Acyl carrier protein</fullName>
    </submittedName>
</protein>
<evidence type="ECO:0000259" key="1">
    <source>
        <dbReference type="PROSITE" id="PS50075"/>
    </source>
</evidence>
<gene>
    <name evidence="2" type="ORF">MQE36_14660</name>
</gene>
<feature type="domain" description="Carrier" evidence="1">
    <location>
        <begin position="1"/>
        <end position="77"/>
    </location>
</feature>
<dbReference type="PROSITE" id="PS50075">
    <property type="entry name" value="CARRIER"/>
    <property type="match status" value="1"/>
</dbReference>
<accession>A0ABY3YKH8</accession>
<evidence type="ECO:0000313" key="2">
    <source>
        <dbReference type="EMBL" id="UNY98314.1"/>
    </source>
</evidence>
<dbReference type="EMBL" id="CP094326">
    <property type="protein sequence ID" value="UNY98314.1"/>
    <property type="molecule type" value="Genomic_DNA"/>
</dbReference>
<reference evidence="2 3" key="1">
    <citation type="journal article" date="2018" name="Int. J. Syst. Evol. Microbiol.">
        <title>Zhouia spongiae sp. nov., isolated from a marine sponge.</title>
        <authorList>
            <person name="Zhuang L."/>
            <person name="Lin B."/>
            <person name="Qin F."/>
            <person name="Luo L."/>
        </authorList>
    </citation>
    <scope>NUCLEOTIDE SEQUENCE [LARGE SCALE GENOMIC DNA]</scope>
    <source>
        <strain evidence="2 3">HN-Y44</strain>
    </source>
</reference>
<sequence length="83" mass="9747">MDYIKKTIKDFFYEFIEDIELGDEEDYFESGIVNSLFAMQLVLFIEKTFKLQLTGEDLDIKKMNTINAVVELVNKKLEKVGQE</sequence>
<dbReference type="InterPro" id="IPR036736">
    <property type="entry name" value="ACP-like_sf"/>
</dbReference>
<proteinExistence type="predicted"/>
<dbReference type="SUPFAM" id="SSF47336">
    <property type="entry name" value="ACP-like"/>
    <property type="match status" value="1"/>
</dbReference>
<evidence type="ECO:0000313" key="3">
    <source>
        <dbReference type="Proteomes" id="UP000829476"/>
    </source>
</evidence>
<dbReference type="InterPro" id="IPR009081">
    <property type="entry name" value="PP-bd_ACP"/>
</dbReference>
<dbReference type="Proteomes" id="UP000829476">
    <property type="component" value="Chromosome"/>
</dbReference>
<dbReference type="RefSeq" id="WP_242936721.1">
    <property type="nucleotide sequence ID" value="NZ_CP094326.1"/>
</dbReference>
<keyword evidence="3" id="KW-1185">Reference proteome</keyword>
<dbReference type="Gene3D" id="1.10.1200.10">
    <property type="entry name" value="ACP-like"/>
    <property type="match status" value="1"/>
</dbReference>
<organism evidence="2 3">
    <name type="scientific">Zhouia spongiae</name>
    <dbReference type="NCBI Taxonomy" id="2202721"/>
    <lineage>
        <taxon>Bacteria</taxon>
        <taxon>Pseudomonadati</taxon>
        <taxon>Bacteroidota</taxon>
        <taxon>Flavobacteriia</taxon>
        <taxon>Flavobacteriales</taxon>
        <taxon>Flavobacteriaceae</taxon>
        <taxon>Zhouia</taxon>
    </lineage>
</organism>